<dbReference type="GO" id="GO:2000036">
    <property type="term" value="P:regulation of stem cell population maintenance"/>
    <property type="evidence" value="ECO:0007669"/>
    <property type="project" value="UniProtKB-ARBA"/>
</dbReference>
<protein>
    <recommendedName>
        <fullName evidence="4">NOT2/NOT3/NOT5 C-terminal domain-containing protein</fullName>
    </recommendedName>
</protein>
<evidence type="ECO:0000256" key="2">
    <source>
        <dbReference type="ARBA" id="ARBA00023015"/>
    </source>
</evidence>
<dbReference type="GO" id="GO:0006355">
    <property type="term" value="P:regulation of DNA-templated transcription"/>
    <property type="evidence" value="ECO:0007669"/>
    <property type="project" value="InterPro"/>
</dbReference>
<evidence type="ECO:0000256" key="3">
    <source>
        <dbReference type="ARBA" id="ARBA00023163"/>
    </source>
</evidence>
<dbReference type="GO" id="GO:0030015">
    <property type="term" value="C:CCR4-NOT core complex"/>
    <property type="evidence" value="ECO:0007669"/>
    <property type="project" value="InterPro"/>
</dbReference>
<dbReference type="PANTHER" id="PTHR23326">
    <property type="entry name" value="CCR4 NOT-RELATED"/>
    <property type="match status" value="1"/>
</dbReference>
<dbReference type="Gene3D" id="2.30.30.1020">
    <property type="entry name" value="CCR4-NOT complex subunit 2/3/5, C-terminal domain"/>
    <property type="match status" value="1"/>
</dbReference>
<evidence type="ECO:0000259" key="4">
    <source>
        <dbReference type="Pfam" id="PF04153"/>
    </source>
</evidence>
<accession>A0AAD6B7T4</accession>
<dbReference type="InterPro" id="IPR007282">
    <property type="entry name" value="NOT2/3/5_C"/>
</dbReference>
<feature type="domain" description="NOT2/NOT3/NOT5 C-terminal" evidence="4">
    <location>
        <begin position="76"/>
        <end position="183"/>
    </location>
</feature>
<sequence>MSTRRWAYTPRLWGPLLLRDPLQFSLCPQGPSYHVWPRGGTAGVLVVERLCTSRRRLTHSAPLFTPRGGLAGVGSYFHVPSEYLTNIHIRDKLAAIKLARYGEDLLFYLYYMNGGDLLQLLAAVELFNRDWRYHKEERVWITRAPGMEPTLKTNAYERGTYYFFDCLNWRKVAKEFHLEYDKLEERPHVPTTFNYNPAQQAF</sequence>
<keyword evidence="3" id="KW-0804">Transcription</keyword>
<organism evidence="5 6">
    <name type="scientific">Pogonophryne albipinna</name>
    <dbReference type="NCBI Taxonomy" id="1090488"/>
    <lineage>
        <taxon>Eukaryota</taxon>
        <taxon>Metazoa</taxon>
        <taxon>Chordata</taxon>
        <taxon>Craniata</taxon>
        <taxon>Vertebrata</taxon>
        <taxon>Euteleostomi</taxon>
        <taxon>Actinopterygii</taxon>
        <taxon>Neopterygii</taxon>
        <taxon>Teleostei</taxon>
        <taxon>Neoteleostei</taxon>
        <taxon>Acanthomorphata</taxon>
        <taxon>Eupercaria</taxon>
        <taxon>Perciformes</taxon>
        <taxon>Notothenioidei</taxon>
        <taxon>Pogonophryne</taxon>
    </lineage>
</organism>
<reference evidence="5" key="1">
    <citation type="submission" date="2022-11" db="EMBL/GenBank/DDBJ databases">
        <title>Chromosome-level genome of Pogonophryne albipinna.</title>
        <authorList>
            <person name="Jo E."/>
        </authorList>
    </citation>
    <scope>NUCLEOTIDE SEQUENCE</scope>
    <source>
        <strain evidence="5">SGF0006</strain>
        <tissue evidence="5">Muscle</tissue>
    </source>
</reference>
<evidence type="ECO:0000256" key="1">
    <source>
        <dbReference type="ARBA" id="ARBA00007682"/>
    </source>
</evidence>
<evidence type="ECO:0000313" key="5">
    <source>
        <dbReference type="EMBL" id="KAJ4937811.1"/>
    </source>
</evidence>
<dbReference type="Proteomes" id="UP001219934">
    <property type="component" value="Unassembled WGS sequence"/>
</dbReference>
<dbReference type="InterPro" id="IPR038635">
    <property type="entry name" value="CCR4-NOT_su2/3/5_C_sf"/>
</dbReference>
<dbReference type="AlphaFoldDB" id="A0AAD6B7T4"/>
<keyword evidence="6" id="KW-1185">Reference proteome</keyword>
<proteinExistence type="inferred from homology"/>
<dbReference type="InterPro" id="IPR040168">
    <property type="entry name" value="Not2/3/5"/>
</dbReference>
<dbReference type="Pfam" id="PF04153">
    <property type="entry name" value="NOT2_3_5_C"/>
    <property type="match status" value="1"/>
</dbReference>
<comment type="similarity">
    <text evidence="1">Belongs to the CNOT2/3/5 family.</text>
</comment>
<name>A0AAD6B7T4_9TELE</name>
<keyword evidence="2" id="KW-0805">Transcription regulation</keyword>
<dbReference type="EMBL" id="JAPTMU010000009">
    <property type="protein sequence ID" value="KAJ4937811.1"/>
    <property type="molecule type" value="Genomic_DNA"/>
</dbReference>
<comment type="caution">
    <text evidence="5">The sequence shown here is derived from an EMBL/GenBank/DDBJ whole genome shotgun (WGS) entry which is preliminary data.</text>
</comment>
<evidence type="ECO:0000313" key="6">
    <source>
        <dbReference type="Proteomes" id="UP001219934"/>
    </source>
</evidence>
<gene>
    <name evidence="5" type="ORF">JOQ06_002441</name>
</gene>